<gene>
    <name evidence="4" type="ORF">ACFFGV_07790</name>
</gene>
<dbReference type="PANTHER" id="PTHR30337:SF7">
    <property type="entry name" value="PHOSPHOESTERASE"/>
    <property type="match status" value="1"/>
</dbReference>
<keyword evidence="5" id="KW-1185">Reference proteome</keyword>
<evidence type="ECO:0000256" key="2">
    <source>
        <dbReference type="SAM" id="Coils"/>
    </source>
</evidence>
<name>A0ABV6LM54_9BACI</name>
<keyword evidence="1" id="KW-0378">Hydrolase</keyword>
<dbReference type="PIRSF" id="PIRSF033091">
    <property type="entry name" value="Pesterase_YhaO"/>
    <property type="match status" value="1"/>
</dbReference>
<dbReference type="CDD" id="cd00840">
    <property type="entry name" value="MPP_Mre11_N"/>
    <property type="match status" value="1"/>
</dbReference>
<evidence type="ECO:0000259" key="3">
    <source>
        <dbReference type="Pfam" id="PF00149"/>
    </source>
</evidence>
<dbReference type="SUPFAM" id="SSF56300">
    <property type="entry name" value="Metallo-dependent phosphatases"/>
    <property type="match status" value="1"/>
</dbReference>
<organism evidence="4 5">
    <name type="scientific">Pontibacillus salicampi</name>
    <dbReference type="NCBI Taxonomy" id="1449801"/>
    <lineage>
        <taxon>Bacteria</taxon>
        <taxon>Bacillati</taxon>
        <taxon>Bacillota</taxon>
        <taxon>Bacilli</taxon>
        <taxon>Bacillales</taxon>
        <taxon>Bacillaceae</taxon>
        <taxon>Pontibacillus</taxon>
    </lineage>
</organism>
<keyword evidence="2" id="KW-0175">Coiled coil</keyword>
<dbReference type="InterPro" id="IPR050535">
    <property type="entry name" value="DNA_Repair-Maintenance_Comp"/>
</dbReference>
<keyword evidence="4" id="KW-0540">Nuclease</keyword>
<sequence>MKRKVRFIHCADLHLDSPFKGYYNLPSSHFEEVKDSTFQALANIVEHAITNEVDFVLMAGDIFDQDGRSLKAQIRFKRELERLDQRNIDVYIIHGNHDYLDASYYPVQYPGNVFIFSSEEVQSVPVYKKGEKVANIHGFSYERRSVLQPKHAEYNKIQDDTYQIGMLHGSLATNTVHDTYAPFTVDELLKREMDYWALGHIHKREMLHQDPPIVYPGNIQARHRNEGGAKGCYLVELSQHNASLTFLETDVIRFRSVQLALEEGTLQDLEEQVNHVKQECKSTSTKTLLQLELSGSLPFHDKEQVNMLEELQEIWNEQEEGEPWVHITNMKAHVIPAWNRNKLREGSHFVAEVLRQLDNRSGIQEDIHDLLYHKQIRKYLSPFSKEEQEEIIQLAEQVLLPHLLKEE</sequence>
<dbReference type="Proteomes" id="UP001589836">
    <property type="component" value="Unassembled WGS sequence"/>
</dbReference>
<dbReference type="RefSeq" id="WP_377346322.1">
    <property type="nucleotide sequence ID" value="NZ_JBHLTP010000004.1"/>
</dbReference>
<protein>
    <submittedName>
        <fullName evidence="4">Exonuclease SbcCD subunit D</fullName>
    </submittedName>
</protein>
<dbReference type="InterPro" id="IPR029052">
    <property type="entry name" value="Metallo-depent_PP-like"/>
</dbReference>
<dbReference type="InterPro" id="IPR041796">
    <property type="entry name" value="Mre11_N"/>
</dbReference>
<dbReference type="GO" id="GO:0004527">
    <property type="term" value="F:exonuclease activity"/>
    <property type="evidence" value="ECO:0007669"/>
    <property type="project" value="UniProtKB-KW"/>
</dbReference>
<dbReference type="Pfam" id="PF00149">
    <property type="entry name" value="Metallophos"/>
    <property type="match status" value="1"/>
</dbReference>
<keyword evidence="4" id="KW-0269">Exonuclease</keyword>
<proteinExistence type="predicted"/>
<dbReference type="InterPro" id="IPR004843">
    <property type="entry name" value="Calcineurin-like_PHP"/>
</dbReference>
<dbReference type="EMBL" id="JBHLTP010000004">
    <property type="protein sequence ID" value="MFC0523485.1"/>
    <property type="molecule type" value="Genomic_DNA"/>
</dbReference>
<evidence type="ECO:0000313" key="4">
    <source>
        <dbReference type="EMBL" id="MFC0523485.1"/>
    </source>
</evidence>
<feature type="domain" description="Calcineurin-like phosphoesterase" evidence="3">
    <location>
        <begin position="6"/>
        <end position="203"/>
    </location>
</feature>
<feature type="coiled-coil region" evidence="2">
    <location>
        <begin position="259"/>
        <end position="286"/>
    </location>
</feature>
<dbReference type="InterPro" id="IPR014576">
    <property type="entry name" value="Pesterase_YhaO"/>
</dbReference>
<accession>A0ABV6LM54</accession>
<reference evidence="4 5" key="1">
    <citation type="submission" date="2024-09" db="EMBL/GenBank/DDBJ databases">
        <authorList>
            <person name="Sun Q."/>
            <person name="Mori K."/>
        </authorList>
    </citation>
    <scope>NUCLEOTIDE SEQUENCE [LARGE SCALE GENOMIC DNA]</scope>
    <source>
        <strain evidence="4 5">NCAIM B.02529</strain>
    </source>
</reference>
<comment type="caution">
    <text evidence="4">The sequence shown here is derived from an EMBL/GenBank/DDBJ whole genome shotgun (WGS) entry which is preliminary data.</text>
</comment>
<dbReference type="PANTHER" id="PTHR30337">
    <property type="entry name" value="COMPONENT OF ATP-DEPENDENT DSDNA EXONUCLEASE"/>
    <property type="match status" value="1"/>
</dbReference>
<evidence type="ECO:0000256" key="1">
    <source>
        <dbReference type="ARBA" id="ARBA00022801"/>
    </source>
</evidence>
<dbReference type="Gene3D" id="3.60.21.10">
    <property type="match status" value="1"/>
</dbReference>
<evidence type="ECO:0000313" key="5">
    <source>
        <dbReference type="Proteomes" id="UP001589836"/>
    </source>
</evidence>